<dbReference type="InterPro" id="IPR023632">
    <property type="entry name" value="ATP_synth_F1_gsu_CS"/>
</dbReference>
<dbReference type="PROSITE" id="PS00153">
    <property type="entry name" value="ATPASE_GAMMA"/>
    <property type="match status" value="1"/>
</dbReference>
<dbReference type="Gene3D" id="1.10.287.80">
    <property type="entry name" value="ATP synthase, gamma subunit, helix hairpin domain"/>
    <property type="match status" value="1"/>
</dbReference>
<dbReference type="SUPFAM" id="SSF52943">
    <property type="entry name" value="ATP synthase (F1-ATPase), gamma subunit"/>
    <property type="match status" value="1"/>
</dbReference>
<dbReference type="Pfam" id="PF00231">
    <property type="entry name" value="ATP-synt"/>
    <property type="match status" value="1"/>
</dbReference>
<evidence type="ECO:0000256" key="5">
    <source>
        <dbReference type="ARBA" id="ARBA00022781"/>
    </source>
</evidence>
<keyword evidence="4 10" id="KW-0813">Transport</keyword>
<proteinExistence type="inferred from homology"/>
<dbReference type="GO" id="GO:0005524">
    <property type="term" value="F:ATP binding"/>
    <property type="evidence" value="ECO:0007669"/>
    <property type="project" value="UniProtKB-UniRule"/>
</dbReference>
<evidence type="ECO:0000313" key="12">
    <source>
        <dbReference type="Proteomes" id="UP000282654"/>
    </source>
</evidence>
<name>A0A3N5AEH4_9THEO</name>
<gene>
    <name evidence="10" type="primary">atpG</name>
    <name evidence="11" type="ORF">EDD75_2091</name>
</gene>
<evidence type="ECO:0000256" key="7">
    <source>
        <dbReference type="ARBA" id="ARBA00023136"/>
    </source>
</evidence>
<dbReference type="OrthoDB" id="9812769at2"/>
<dbReference type="EMBL" id="RKRE01000003">
    <property type="protein sequence ID" value="RPF42973.1"/>
    <property type="molecule type" value="Genomic_DNA"/>
</dbReference>
<dbReference type="Proteomes" id="UP000282654">
    <property type="component" value="Unassembled WGS sequence"/>
</dbReference>
<dbReference type="CDD" id="cd12151">
    <property type="entry name" value="F1-ATPase_gamma"/>
    <property type="match status" value="1"/>
</dbReference>
<dbReference type="GO" id="GO:0042777">
    <property type="term" value="P:proton motive force-driven plasma membrane ATP synthesis"/>
    <property type="evidence" value="ECO:0007669"/>
    <property type="project" value="UniProtKB-UniRule"/>
</dbReference>
<keyword evidence="6 10" id="KW-0406">Ion transport</keyword>
<dbReference type="AlphaFoldDB" id="A0A3N5AEH4"/>
<evidence type="ECO:0000256" key="1">
    <source>
        <dbReference type="ARBA" id="ARBA00003456"/>
    </source>
</evidence>
<dbReference type="PRINTS" id="PR00126">
    <property type="entry name" value="ATPASEGAMMA"/>
</dbReference>
<evidence type="ECO:0000256" key="9">
    <source>
        <dbReference type="ARBA" id="ARBA00023310"/>
    </source>
</evidence>
<dbReference type="NCBIfam" id="TIGR01146">
    <property type="entry name" value="ATPsyn_F1gamma"/>
    <property type="match status" value="1"/>
</dbReference>
<dbReference type="GO" id="GO:0005886">
    <property type="term" value="C:plasma membrane"/>
    <property type="evidence" value="ECO:0007669"/>
    <property type="project" value="UniProtKB-SubCell"/>
</dbReference>
<dbReference type="InterPro" id="IPR000131">
    <property type="entry name" value="ATP_synth_F1_gsu"/>
</dbReference>
<evidence type="ECO:0000256" key="4">
    <source>
        <dbReference type="ARBA" id="ARBA00022448"/>
    </source>
</evidence>
<comment type="function">
    <text evidence="1 10">Produces ATP from ADP in the presence of a proton gradient across the membrane. The gamma chain is believed to be important in regulating ATPase activity and the flow of protons through the CF(0) complex.</text>
</comment>
<accession>A0A3N5AEH4</accession>
<dbReference type="Gene3D" id="3.40.1380.10">
    <property type="match status" value="1"/>
</dbReference>
<dbReference type="GO" id="GO:0046933">
    <property type="term" value="F:proton-transporting ATP synthase activity, rotational mechanism"/>
    <property type="evidence" value="ECO:0007669"/>
    <property type="project" value="UniProtKB-UniRule"/>
</dbReference>
<dbReference type="PANTHER" id="PTHR11693">
    <property type="entry name" value="ATP SYNTHASE GAMMA CHAIN"/>
    <property type="match status" value="1"/>
</dbReference>
<organism evidence="11 12">
    <name type="scientific">Thermodesulfitimonas autotrophica</name>
    <dbReference type="NCBI Taxonomy" id="1894989"/>
    <lineage>
        <taxon>Bacteria</taxon>
        <taxon>Bacillati</taxon>
        <taxon>Bacillota</taxon>
        <taxon>Clostridia</taxon>
        <taxon>Thermoanaerobacterales</taxon>
        <taxon>Thermoanaerobacteraceae</taxon>
        <taxon>Thermodesulfitimonas</taxon>
    </lineage>
</organism>
<evidence type="ECO:0000256" key="2">
    <source>
        <dbReference type="ARBA" id="ARBA00004170"/>
    </source>
</evidence>
<evidence type="ECO:0000256" key="10">
    <source>
        <dbReference type="HAMAP-Rule" id="MF_00815"/>
    </source>
</evidence>
<keyword evidence="9 10" id="KW-0066">ATP synthesis</keyword>
<comment type="caution">
    <text evidence="11">The sequence shown here is derived from an EMBL/GenBank/DDBJ whole genome shotgun (WGS) entry which is preliminary data.</text>
</comment>
<dbReference type="InterPro" id="IPR035968">
    <property type="entry name" value="ATP_synth_F1_ATPase_gsu"/>
</dbReference>
<reference evidence="11 12" key="1">
    <citation type="submission" date="2018-11" db="EMBL/GenBank/DDBJ databases">
        <title>Genomic Encyclopedia of Type Strains, Phase IV (KMG-IV): sequencing the most valuable type-strain genomes for metagenomic binning, comparative biology and taxonomic classification.</title>
        <authorList>
            <person name="Goeker M."/>
        </authorList>
    </citation>
    <scope>NUCLEOTIDE SEQUENCE [LARGE SCALE GENOMIC DNA]</scope>
    <source>
        <strain evidence="11 12">DSM 102936</strain>
    </source>
</reference>
<keyword evidence="7 10" id="KW-0472">Membrane</keyword>
<dbReference type="GO" id="GO:0045259">
    <property type="term" value="C:proton-transporting ATP synthase complex"/>
    <property type="evidence" value="ECO:0007669"/>
    <property type="project" value="UniProtKB-KW"/>
</dbReference>
<evidence type="ECO:0000256" key="3">
    <source>
        <dbReference type="ARBA" id="ARBA00007681"/>
    </source>
</evidence>
<keyword evidence="12" id="KW-1185">Reference proteome</keyword>
<protein>
    <recommendedName>
        <fullName evidence="10">ATP synthase gamma chain</fullName>
    </recommendedName>
    <alternativeName>
        <fullName evidence="10">ATP synthase F1 sector gamma subunit</fullName>
    </alternativeName>
    <alternativeName>
        <fullName evidence="10">F-ATPase gamma subunit</fullName>
    </alternativeName>
</protein>
<keyword evidence="5 10" id="KW-0375">Hydrogen ion transport</keyword>
<dbReference type="PANTHER" id="PTHR11693:SF22">
    <property type="entry name" value="ATP SYNTHASE SUBUNIT GAMMA, MITOCHONDRIAL"/>
    <property type="match status" value="1"/>
</dbReference>
<keyword evidence="8 10" id="KW-0139">CF(1)</keyword>
<comment type="subcellular location">
    <subcellularLocation>
        <location evidence="10">Cell membrane</location>
        <topology evidence="10">Peripheral membrane protein</topology>
    </subcellularLocation>
    <subcellularLocation>
        <location evidence="2">Membrane</location>
        <topology evidence="2">Peripheral membrane protein</topology>
    </subcellularLocation>
</comment>
<evidence type="ECO:0000313" key="11">
    <source>
        <dbReference type="EMBL" id="RPF42973.1"/>
    </source>
</evidence>
<comment type="similarity">
    <text evidence="3 10">Belongs to the ATPase gamma chain family.</text>
</comment>
<dbReference type="HAMAP" id="MF_00815">
    <property type="entry name" value="ATP_synth_gamma_bact"/>
    <property type="match status" value="1"/>
</dbReference>
<evidence type="ECO:0000256" key="8">
    <source>
        <dbReference type="ARBA" id="ARBA00023196"/>
    </source>
</evidence>
<sequence length="291" mass="32354">MPSLRDFRRRIKSLQSTQKICKAMKAVATAKMAKAQAAVMAARPYARQIHEVLARLSQAAGNVKHPLLAVREENKVCYIVITADRGLCGGFNSNIMRTVMRELEKHPGAALIPVGRKGRDFFRFRRMPMEAEFGGLGEDIKFAHARQIAKIAIDKYAAGEYDAVYVVYSKFVNILVQQPTVVKVLPIEPPADEEEAGKEEKKHGPQALYIFEPSAEAVLYDLLPKYVETVIFHAILESKAGEHSARMTAMDSATKNTEDMIARLTLKMNRVRQEGITKELLDIVGGAAALE</sequence>
<evidence type="ECO:0000256" key="6">
    <source>
        <dbReference type="ARBA" id="ARBA00023065"/>
    </source>
</evidence>
<comment type="subunit">
    <text evidence="10">F-type ATPases have 2 components, CF(1) - the catalytic core - and CF(0) - the membrane proton channel. CF(1) has five subunits: alpha(3), beta(3), gamma(1), delta(1), epsilon(1). CF(0) has three main subunits: a, b and c.</text>
</comment>
<keyword evidence="10" id="KW-1003">Cell membrane</keyword>
<dbReference type="RefSeq" id="WP_123931740.1">
    <property type="nucleotide sequence ID" value="NZ_RKRE01000003.1"/>
</dbReference>